<gene>
    <name evidence="2" type="ORF">SCMC78_52270</name>
</gene>
<reference evidence="2" key="1">
    <citation type="submission" date="2024-07" db="EMBL/GenBank/DDBJ databases">
        <title>Complete genome sequences of cellulolytic bacteria, Kitasatospora sp. CMC57 and Streptomyces sp. CMC78, isolated from Japanese agricultural soil.</title>
        <authorList>
            <person name="Hashimoto T."/>
            <person name="Ito M."/>
            <person name="Iwamoto M."/>
            <person name="Fukahori D."/>
            <person name="Shoda T."/>
            <person name="Sakoda M."/>
            <person name="Morohoshi T."/>
            <person name="Mitsuboshi M."/>
            <person name="Nishizawa T."/>
        </authorList>
    </citation>
    <scope>NUCLEOTIDE SEQUENCE</scope>
    <source>
        <strain evidence="2">CMC78</strain>
    </source>
</reference>
<dbReference type="EMBL" id="AP035884">
    <property type="protein sequence ID" value="BFP55420.1"/>
    <property type="molecule type" value="Genomic_DNA"/>
</dbReference>
<name>A0AB33KUG3_9ACTN</name>
<evidence type="ECO:0000256" key="1">
    <source>
        <dbReference type="SAM" id="MobiDB-lite"/>
    </source>
</evidence>
<protein>
    <submittedName>
        <fullName evidence="2">Uncharacterized protein</fullName>
    </submittedName>
</protein>
<feature type="region of interest" description="Disordered" evidence="1">
    <location>
        <begin position="112"/>
        <end position="144"/>
    </location>
</feature>
<accession>A0AB33KUG3</accession>
<sequence length="144" mass="15424">MRGAFAAEVRCTNIAMARDVSHRPASSDGAGHLARFERDHLVERPKTPVVWAATADPQEPGGTQALKRRMCRAIEGEGRQRRGQDAVEVVPALLRDPARRQVVHLVQEFKTLQPVGSEGVEGPAGESLQSAGATPSPRACAAVQ</sequence>
<dbReference type="KEGG" id="stcm:SCMC78_52270"/>
<dbReference type="AlphaFoldDB" id="A0AB33KUG3"/>
<evidence type="ECO:0000313" key="2">
    <source>
        <dbReference type="EMBL" id="BFP55420.1"/>
    </source>
</evidence>
<proteinExistence type="predicted"/>
<organism evidence="2">
    <name type="scientific">Streptomyces sp. CMC78</name>
    <dbReference type="NCBI Taxonomy" id="3231512"/>
    <lineage>
        <taxon>Bacteria</taxon>
        <taxon>Bacillati</taxon>
        <taxon>Actinomycetota</taxon>
        <taxon>Actinomycetes</taxon>
        <taxon>Kitasatosporales</taxon>
        <taxon>Streptomycetaceae</taxon>
        <taxon>Streptomyces</taxon>
    </lineage>
</organism>